<dbReference type="EMBL" id="JAUSVR010000001">
    <property type="protein sequence ID" value="MDQ0509596.1"/>
    <property type="molecule type" value="Genomic_DNA"/>
</dbReference>
<evidence type="ECO:0000313" key="2">
    <source>
        <dbReference type="EMBL" id="MDQ0509596.1"/>
    </source>
</evidence>
<dbReference type="Pfam" id="PF07812">
    <property type="entry name" value="TfuA"/>
    <property type="match status" value="1"/>
</dbReference>
<proteinExistence type="predicted"/>
<name>A0ABU0LLM9_9HYPH</name>
<dbReference type="Proteomes" id="UP001235094">
    <property type="component" value="Unassembled WGS sequence"/>
</dbReference>
<sequence length="256" mass="27846">MSATGDIIVFLGPTLPREEAAACLDATYLPPAEQGALAQAVRDYRPRAVVLIDGSFARVPAVRHKEILWALAQGIPVFGAASMGALRAAELGAVGMQGHGFIYRWYALTPFADDDEVAVAMMPAELGAGALSEALINIRLTLRAARRAGIVSREQQRALEAAARATYFIDRQYPAIIAHARLALTGPARAGLDRFAEWWPDNSVDQKRTDARGLLRRLATAPDLLRPLAHRPVFRMTEAFAHDLDAAGLRPDDFLR</sequence>
<feature type="domain" description="TfuA-like core" evidence="1">
    <location>
        <begin position="53"/>
        <end position="171"/>
    </location>
</feature>
<protein>
    <recommendedName>
        <fullName evidence="1">TfuA-like core domain-containing protein</fullName>
    </recommendedName>
</protein>
<comment type="caution">
    <text evidence="2">The sequence shown here is derived from an EMBL/GenBank/DDBJ whole genome shotgun (WGS) entry which is preliminary data.</text>
</comment>
<reference evidence="2 3" key="1">
    <citation type="submission" date="2023-07" db="EMBL/GenBank/DDBJ databases">
        <title>Genomic Encyclopedia of Type Strains, Phase IV (KMG-IV): sequencing the most valuable type-strain genomes for metagenomic binning, comparative biology and taxonomic classification.</title>
        <authorList>
            <person name="Goeker M."/>
        </authorList>
    </citation>
    <scope>NUCLEOTIDE SEQUENCE [LARGE SCALE GENOMIC DNA]</scope>
    <source>
        <strain evidence="2 3">DSM 15561</strain>
    </source>
</reference>
<evidence type="ECO:0000313" key="3">
    <source>
        <dbReference type="Proteomes" id="UP001235094"/>
    </source>
</evidence>
<dbReference type="InterPro" id="IPR012924">
    <property type="entry name" value="TfuA_core"/>
</dbReference>
<keyword evidence="3" id="KW-1185">Reference proteome</keyword>
<gene>
    <name evidence="2" type="ORF">QOZ99_000473</name>
</gene>
<organism evidence="2 3">
    <name type="scientific">Ancylobacter amanitiformis</name>
    <dbReference type="NCBI Taxonomy" id="217069"/>
    <lineage>
        <taxon>Bacteria</taxon>
        <taxon>Pseudomonadati</taxon>
        <taxon>Pseudomonadota</taxon>
        <taxon>Alphaproteobacteria</taxon>
        <taxon>Hyphomicrobiales</taxon>
        <taxon>Xanthobacteraceae</taxon>
        <taxon>Ancylobacter</taxon>
    </lineage>
</organism>
<dbReference type="RefSeq" id="WP_306888276.1">
    <property type="nucleotide sequence ID" value="NZ_JAUSVR010000001.1"/>
</dbReference>
<accession>A0ABU0LLM9</accession>
<evidence type="ECO:0000259" key="1">
    <source>
        <dbReference type="Pfam" id="PF07812"/>
    </source>
</evidence>